<evidence type="ECO:0000313" key="6">
    <source>
        <dbReference type="Proteomes" id="UP001300502"/>
    </source>
</evidence>
<dbReference type="GO" id="GO:0003735">
    <property type="term" value="F:structural constituent of ribosome"/>
    <property type="evidence" value="ECO:0007669"/>
    <property type="project" value="InterPro"/>
</dbReference>
<dbReference type="InterPro" id="IPR012678">
    <property type="entry name" value="Ribosomal_uL23/eL15/eS24_sf"/>
</dbReference>
<dbReference type="Gene3D" id="3.30.70.330">
    <property type="match status" value="1"/>
</dbReference>
<accession>A0AAV9IF12</accession>
<comment type="caution">
    <text evidence="5">The sequence shown here is derived from an EMBL/GenBank/DDBJ whole genome shotgun (WGS) entry which is preliminary data.</text>
</comment>
<keyword evidence="6" id="KW-1185">Reference proteome</keyword>
<organism evidence="5 6">
    <name type="scientific">Galdieria yellowstonensis</name>
    <dbReference type="NCBI Taxonomy" id="3028027"/>
    <lineage>
        <taxon>Eukaryota</taxon>
        <taxon>Rhodophyta</taxon>
        <taxon>Bangiophyceae</taxon>
        <taxon>Galdieriales</taxon>
        <taxon>Galdieriaceae</taxon>
        <taxon>Galdieria</taxon>
    </lineage>
</organism>
<reference evidence="5 6" key="1">
    <citation type="submission" date="2022-07" db="EMBL/GenBank/DDBJ databases">
        <title>Genome-wide signatures of adaptation to extreme environments.</title>
        <authorList>
            <person name="Cho C.H."/>
            <person name="Yoon H.S."/>
        </authorList>
    </citation>
    <scope>NUCLEOTIDE SEQUENCE [LARGE SCALE GENOMIC DNA]</scope>
    <source>
        <strain evidence="5 6">108.79 E11</strain>
    </source>
</reference>
<evidence type="ECO:0000313" key="5">
    <source>
        <dbReference type="EMBL" id="KAK4525841.1"/>
    </source>
</evidence>
<gene>
    <name evidence="5" type="ORF">GAYE_SCF17G3750</name>
</gene>
<comment type="similarity">
    <text evidence="1">Belongs to the universal ribosomal protein uL23 family.</text>
</comment>
<evidence type="ECO:0000256" key="3">
    <source>
        <dbReference type="ARBA" id="ARBA00023274"/>
    </source>
</evidence>
<dbReference type="Pfam" id="PF00276">
    <property type="entry name" value="Ribosomal_L23"/>
    <property type="match status" value="1"/>
</dbReference>
<evidence type="ECO:0000256" key="1">
    <source>
        <dbReference type="ARBA" id="ARBA00006700"/>
    </source>
</evidence>
<evidence type="ECO:0000256" key="4">
    <source>
        <dbReference type="ARBA" id="ARBA00039977"/>
    </source>
</evidence>
<dbReference type="InterPro" id="IPR012677">
    <property type="entry name" value="Nucleotide-bd_a/b_plait_sf"/>
</dbReference>
<evidence type="ECO:0000256" key="2">
    <source>
        <dbReference type="ARBA" id="ARBA00022980"/>
    </source>
</evidence>
<sequence>MSSSFPKVFFPDFSLRLRFRLPKHVVESAGPENVLVERDHTWTRVLAFRTETTMTKPEIRQILQKLYGFEVEKVHTSIRRGKTYYLRYGRMGQLMATPKKMQTPPFKVAYVRLAEHIRLPKSPLLALQEMGEKAPASLLNTTGTDTTASSS</sequence>
<dbReference type="PANTHER" id="PTHR12059:SF5">
    <property type="entry name" value="LARGE RIBOSOMAL SUBUNIT PROTEIN UL23M"/>
    <property type="match status" value="1"/>
</dbReference>
<dbReference type="GO" id="GO:0032543">
    <property type="term" value="P:mitochondrial translation"/>
    <property type="evidence" value="ECO:0007669"/>
    <property type="project" value="TreeGrafter"/>
</dbReference>
<protein>
    <recommendedName>
        <fullName evidence="4">Large ribosomal subunit protein uL23m</fullName>
    </recommendedName>
</protein>
<dbReference type="InterPro" id="IPR013025">
    <property type="entry name" value="Ribosomal_uL23-like"/>
</dbReference>
<dbReference type="EMBL" id="JANCYU010000034">
    <property type="protein sequence ID" value="KAK4525841.1"/>
    <property type="molecule type" value="Genomic_DNA"/>
</dbReference>
<keyword evidence="3" id="KW-0687">Ribonucleoprotein</keyword>
<dbReference type="AlphaFoldDB" id="A0AAV9IF12"/>
<keyword evidence="2" id="KW-0689">Ribosomal protein</keyword>
<name>A0AAV9IF12_9RHOD</name>
<dbReference type="SUPFAM" id="SSF54189">
    <property type="entry name" value="Ribosomal proteins S24e, L23 and L15e"/>
    <property type="match status" value="1"/>
</dbReference>
<proteinExistence type="inferred from homology"/>
<dbReference type="GO" id="GO:0005762">
    <property type="term" value="C:mitochondrial large ribosomal subunit"/>
    <property type="evidence" value="ECO:0007669"/>
    <property type="project" value="TreeGrafter"/>
</dbReference>
<dbReference type="PANTHER" id="PTHR12059">
    <property type="entry name" value="RIBOSOMAL PROTEIN L23-RELATED"/>
    <property type="match status" value="1"/>
</dbReference>
<dbReference type="Proteomes" id="UP001300502">
    <property type="component" value="Unassembled WGS sequence"/>
</dbReference>